<dbReference type="PROSITE" id="PS50404">
    <property type="entry name" value="GST_NTER"/>
    <property type="match status" value="1"/>
</dbReference>
<dbReference type="OrthoDB" id="202840at2759"/>
<comment type="similarity">
    <text evidence="3">Belongs to the GST superfamily.</text>
</comment>
<evidence type="ECO:0000313" key="7">
    <source>
        <dbReference type="Proteomes" id="UP000236161"/>
    </source>
</evidence>
<dbReference type="CDD" id="cd03185">
    <property type="entry name" value="GST_C_Tau"/>
    <property type="match status" value="1"/>
</dbReference>
<evidence type="ECO:0000256" key="3">
    <source>
        <dbReference type="RuleBase" id="RU369102"/>
    </source>
</evidence>
<comment type="subcellular location">
    <subcellularLocation>
        <location evidence="3">Cytoplasm</location>
        <location evidence="3">Cytosol</location>
    </subcellularLocation>
</comment>
<evidence type="ECO:0000256" key="1">
    <source>
        <dbReference type="ARBA" id="ARBA00022679"/>
    </source>
</evidence>
<dbReference type="SFLD" id="SFLDS00019">
    <property type="entry name" value="Glutathione_Transferase_(cytos"/>
    <property type="match status" value="1"/>
</dbReference>
<dbReference type="PANTHER" id="PTHR11260">
    <property type="entry name" value="GLUTATHIONE S-TRANSFERASE, GST, SUPERFAMILY, GST DOMAIN CONTAINING"/>
    <property type="match status" value="1"/>
</dbReference>
<dbReference type="SFLD" id="SFLDG01152">
    <property type="entry name" value="Main.3:_Omega-_and_Tau-like"/>
    <property type="match status" value="1"/>
</dbReference>
<evidence type="ECO:0000256" key="2">
    <source>
        <dbReference type="ARBA" id="ARBA00047960"/>
    </source>
</evidence>
<comment type="function">
    <text evidence="3">Is involved in the conjugation of reduced glutathione to a wide number of exogenous and endogenous hydrophobic electrophiles.</text>
</comment>
<dbReference type="EC" id="2.5.1.18" evidence="3"/>
<dbReference type="STRING" id="1088818.A0A2I0B3Y0"/>
<dbReference type="InterPro" id="IPR036282">
    <property type="entry name" value="Glutathione-S-Trfase_C_sf"/>
</dbReference>
<dbReference type="PROSITE" id="PS50405">
    <property type="entry name" value="GST_CTER"/>
    <property type="match status" value="1"/>
</dbReference>
<dbReference type="GO" id="GO:0006749">
    <property type="term" value="P:glutathione metabolic process"/>
    <property type="evidence" value="ECO:0007669"/>
    <property type="project" value="InterPro"/>
</dbReference>
<dbReference type="InterPro" id="IPR040079">
    <property type="entry name" value="Glutathione_S-Trfase"/>
</dbReference>
<dbReference type="Pfam" id="PF02798">
    <property type="entry name" value="GST_N"/>
    <property type="match status" value="1"/>
</dbReference>
<evidence type="ECO:0000259" key="4">
    <source>
        <dbReference type="PROSITE" id="PS50404"/>
    </source>
</evidence>
<dbReference type="EMBL" id="KZ451917">
    <property type="protein sequence ID" value="PKA62493.1"/>
    <property type="molecule type" value="Genomic_DNA"/>
</dbReference>
<protein>
    <recommendedName>
        <fullName evidence="3">Glutathione S-transferase</fullName>
        <ecNumber evidence="3">2.5.1.18</ecNumber>
    </recommendedName>
</protein>
<dbReference type="InterPro" id="IPR004045">
    <property type="entry name" value="Glutathione_S-Trfase_N"/>
</dbReference>
<keyword evidence="1 3" id="KW-0808">Transferase</keyword>
<dbReference type="Gene3D" id="1.20.1050.10">
    <property type="match status" value="1"/>
</dbReference>
<dbReference type="GO" id="GO:0004364">
    <property type="term" value="F:glutathione transferase activity"/>
    <property type="evidence" value="ECO:0007669"/>
    <property type="project" value="UniProtKB-UniRule"/>
</dbReference>
<dbReference type="SUPFAM" id="SSF47616">
    <property type="entry name" value="GST C-terminal domain-like"/>
    <property type="match status" value="1"/>
</dbReference>
<sequence>MSKEADSGEVVQLRGMWASPAVHRVAWALRLKGVEEDLERKSPALLELNPITKQVPVLVHGGRPVVESLVILEYIDEVWSGAAGAPPLLPENPYERARARFLAAFVEDKSREATRKVFFAPEKERGEGLRSLEEILEVLEKELKSKEGEFFGGRSIGYLDLAVGWMPFWLGVVLEGVLDCKVMNAIKFPTFYLWSKFFLQNPPEEKWESIITLPPREKAIEYFIKYRQLYSDSPK</sequence>
<dbReference type="InterPro" id="IPR045074">
    <property type="entry name" value="GST_C_Tau"/>
</dbReference>
<dbReference type="GO" id="GO:0005829">
    <property type="term" value="C:cytosol"/>
    <property type="evidence" value="ECO:0007669"/>
    <property type="project" value="UniProtKB-SubCell"/>
</dbReference>
<accession>A0A2I0B3Y0</accession>
<comment type="catalytic activity">
    <reaction evidence="2 3">
        <text>RX + glutathione = an S-substituted glutathione + a halide anion + H(+)</text>
        <dbReference type="Rhea" id="RHEA:16437"/>
        <dbReference type="ChEBI" id="CHEBI:15378"/>
        <dbReference type="ChEBI" id="CHEBI:16042"/>
        <dbReference type="ChEBI" id="CHEBI:17792"/>
        <dbReference type="ChEBI" id="CHEBI:57925"/>
        <dbReference type="ChEBI" id="CHEBI:90779"/>
        <dbReference type="EC" id="2.5.1.18"/>
    </reaction>
</comment>
<evidence type="ECO:0000313" key="6">
    <source>
        <dbReference type="EMBL" id="PKA62493.1"/>
    </source>
</evidence>
<keyword evidence="7" id="KW-1185">Reference proteome</keyword>
<dbReference type="SUPFAM" id="SSF52833">
    <property type="entry name" value="Thioredoxin-like"/>
    <property type="match status" value="1"/>
</dbReference>
<reference evidence="6 7" key="1">
    <citation type="journal article" date="2017" name="Nature">
        <title>The Apostasia genome and the evolution of orchids.</title>
        <authorList>
            <person name="Zhang G.Q."/>
            <person name="Liu K.W."/>
            <person name="Li Z."/>
            <person name="Lohaus R."/>
            <person name="Hsiao Y.Y."/>
            <person name="Niu S.C."/>
            <person name="Wang J.Y."/>
            <person name="Lin Y.C."/>
            <person name="Xu Q."/>
            <person name="Chen L.J."/>
            <person name="Yoshida K."/>
            <person name="Fujiwara S."/>
            <person name="Wang Z.W."/>
            <person name="Zhang Y.Q."/>
            <person name="Mitsuda N."/>
            <person name="Wang M."/>
            <person name="Liu G.H."/>
            <person name="Pecoraro L."/>
            <person name="Huang H.X."/>
            <person name="Xiao X.J."/>
            <person name="Lin M."/>
            <person name="Wu X.Y."/>
            <person name="Wu W.L."/>
            <person name="Chen Y.Y."/>
            <person name="Chang S.B."/>
            <person name="Sakamoto S."/>
            <person name="Ohme-Takagi M."/>
            <person name="Yagi M."/>
            <person name="Zeng S.J."/>
            <person name="Shen C.Y."/>
            <person name="Yeh C.M."/>
            <person name="Luo Y.B."/>
            <person name="Tsai W.C."/>
            <person name="Van de Peer Y."/>
            <person name="Liu Z.J."/>
        </authorList>
    </citation>
    <scope>NUCLEOTIDE SEQUENCE [LARGE SCALE GENOMIC DNA]</scope>
    <source>
        <strain evidence="7">cv. Shenzhen</strain>
        <tissue evidence="6">Stem</tissue>
    </source>
</reference>
<name>A0A2I0B3Y0_9ASPA</name>
<feature type="domain" description="GST C-terminal" evidence="5">
    <location>
        <begin position="92"/>
        <end position="228"/>
    </location>
</feature>
<dbReference type="Gene3D" id="3.40.30.10">
    <property type="entry name" value="Glutaredoxin"/>
    <property type="match status" value="1"/>
</dbReference>
<keyword evidence="3" id="KW-0963">Cytoplasm</keyword>
<dbReference type="PANTHER" id="PTHR11260:SF676">
    <property type="entry name" value="GLUTATHIONE S-TRANSFERASE U8"/>
    <property type="match status" value="1"/>
</dbReference>
<proteinExistence type="inferred from homology"/>
<gene>
    <name evidence="6" type="ORF">AXF42_Ash009380</name>
</gene>
<dbReference type="AlphaFoldDB" id="A0A2I0B3Y0"/>
<organism evidence="6 7">
    <name type="scientific">Apostasia shenzhenica</name>
    <dbReference type="NCBI Taxonomy" id="1088818"/>
    <lineage>
        <taxon>Eukaryota</taxon>
        <taxon>Viridiplantae</taxon>
        <taxon>Streptophyta</taxon>
        <taxon>Embryophyta</taxon>
        <taxon>Tracheophyta</taxon>
        <taxon>Spermatophyta</taxon>
        <taxon>Magnoliopsida</taxon>
        <taxon>Liliopsida</taxon>
        <taxon>Asparagales</taxon>
        <taxon>Orchidaceae</taxon>
        <taxon>Apostasioideae</taxon>
        <taxon>Apostasia</taxon>
    </lineage>
</organism>
<dbReference type="InterPro" id="IPR045073">
    <property type="entry name" value="Omega/Tau-like"/>
</dbReference>
<dbReference type="Proteomes" id="UP000236161">
    <property type="component" value="Unassembled WGS sequence"/>
</dbReference>
<feature type="domain" description="GST N-terminal" evidence="4">
    <location>
        <begin position="9"/>
        <end position="83"/>
    </location>
</feature>
<dbReference type="CDD" id="cd03058">
    <property type="entry name" value="GST_N_Tau"/>
    <property type="match status" value="1"/>
</dbReference>
<dbReference type="SFLD" id="SFLDG00358">
    <property type="entry name" value="Main_(cytGST)"/>
    <property type="match status" value="1"/>
</dbReference>
<dbReference type="InterPro" id="IPR010987">
    <property type="entry name" value="Glutathione-S-Trfase_C-like"/>
</dbReference>
<evidence type="ECO:0000259" key="5">
    <source>
        <dbReference type="PROSITE" id="PS50405"/>
    </source>
</evidence>
<dbReference type="InterPro" id="IPR036249">
    <property type="entry name" value="Thioredoxin-like_sf"/>
</dbReference>